<keyword evidence="3" id="KW-1185">Reference proteome</keyword>
<gene>
    <name evidence="2" type="ORF">OG375_25670</name>
</gene>
<evidence type="ECO:0000313" key="3">
    <source>
        <dbReference type="Proteomes" id="UP001346877"/>
    </source>
</evidence>
<dbReference type="EMBL" id="CP107941">
    <property type="protein sequence ID" value="WUI81268.1"/>
    <property type="molecule type" value="Genomic_DNA"/>
</dbReference>
<sequence>MSDRPRLLPLLTGTRHGTRDAMTCLYRCGTKPGVVVTWRLDGGPVGS</sequence>
<evidence type="ECO:0000259" key="1">
    <source>
        <dbReference type="PROSITE" id="PS50835"/>
    </source>
</evidence>
<protein>
    <recommendedName>
        <fullName evidence="1">Ig-like domain-containing protein</fullName>
    </recommendedName>
</protein>
<reference evidence="2 3" key="1">
    <citation type="submission" date="2022-10" db="EMBL/GenBank/DDBJ databases">
        <title>The complete genomes of actinobacterial strains from the NBC collection.</title>
        <authorList>
            <person name="Joergensen T.S."/>
            <person name="Alvarez Arevalo M."/>
            <person name="Sterndorff E.B."/>
            <person name="Faurdal D."/>
            <person name="Vuksanovic O."/>
            <person name="Mourched A.-S."/>
            <person name="Charusanti P."/>
            <person name="Shaw S."/>
            <person name="Blin K."/>
            <person name="Weber T."/>
        </authorList>
    </citation>
    <scope>NUCLEOTIDE SEQUENCE [LARGE SCALE GENOMIC DNA]</scope>
    <source>
        <strain evidence="2 3">NBC_00396</strain>
    </source>
</reference>
<accession>A0ABZ1PB35</accession>
<dbReference type="Proteomes" id="UP001346877">
    <property type="component" value="Chromosome"/>
</dbReference>
<evidence type="ECO:0000313" key="2">
    <source>
        <dbReference type="EMBL" id="WUI81268.1"/>
    </source>
</evidence>
<dbReference type="PROSITE" id="PS50835">
    <property type="entry name" value="IG_LIKE"/>
    <property type="match status" value="1"/>
</dbReference>
<name>A0ABZ1PB35_9ACTN</name>
<dbReference type="RefSeq" id="WP_328368102.1">
    <property type="nucleotide sequence ID" value="NZ_CP107941.1"/>
</dbReference>
<organism evidence="2 3">
    <name type="scientific">Micromonospora zamorensis</name>
    <dbReference type="NCBI Taxonomy" id="709883"/>
    <lineage>
        <taxon>Bacteria</taxon>
        <taxon>Bacillati</taxon>
        <taxon>Actinomycetota</taxon>
        <taxon>Actinomycetes</taxon>
        <taxon>Micromonosporales</taxon>
        <taxon>Micromonosporaceae</taxon>
        <taxon>Micromonospora</taxon>
    </lineage>
</organism>
<feature type="domain" description="Ig-like" evidence="1">
    <location>
        <begin position="5"/>
        <end position="47"/>
    </location>
</feature>
<proteinExistence type="predicted"/>
<dbReference type="InterPro" id="IPR007110">
    <property type="entry name" value="Ig-like_dom"/>
</dbReference>